<name>A0A4R4PNR8_9ACTN</name>
<keyword evidence="2" id="KW-1185">Reference proteome</keyword>
<sequence>MTDALPAISAEESAARVIRALLDYRSIWTTHDLVELSQAPASEVRRVVDDLQSQSLVDRRRGGIIGVPDWSLLLSRWAASTPLPTTSQLSRWKAPNNFFDRIADSPLKYALTGEHAAAFWTTTPADADTLIYTPEAQAAA</sequence>
<evidence type="ECO:0000313" key="1">
    <source>
        <dbReference type="EMBL" id="TDC23860.1"/>
    </source>
</evidence>
<gene>
    <name evidence="1" type="ORF">E1261_27405</name>
</gene>
<comment type="caution">
    <text evidence="1">The sequence shown here is derived from an EMBL/GenBank/DDBJ whole genome shotgun (WGS) entry which is preliminary data.</text>
</comment>
<dbReference type="AlphaFoldDB" id="A0A4R4PNR8"/>
<dbReference type="EMBL" id="SMKA01000154">
    <property type="protein sequence ID" value="TDC23860.1"/>
    <property type="molecule type" value="Genomic_DNA"/>
</dbReference>
<organism evidence="1 2">
    <name type="scientific">Kribbella albertanoniae</name>
    <dbReference type="NCBI Taxonomy" id="1266829"/>
    <lineage>
        <taxon>Bacteria</taxon>
        <taxon>Bacillati</taxon>
        <taxon>Actinomycetota</taxon>
        <taxon>Actinomycetes</taxon>
        <taxon>Propionibacteriales</taxon>
        <taxon>Kribbellaceae</taxon>
        <taxon>Kribbella</taxon>
    </lineage>
</organism>
<dbReference type="Proteomes" id="UP000295075">
    <property type="component" value="Unassembled WGS sequence"/>
</dbReference>
<protein>
    <submittedName>
        <fullName evidence="1">Uncharacterized protein</fullName>
    </submittedName>
</protein>
<reference evidence="1 2" key="1">
    <citation type="submission" date="2019-03" db="EMBL/GenBank/DDBJ databases">
        <title>Draft genome sequences of novel Actinobacteria.</title>
        <authorList>
            <person name="Sahin N."/>
            <person name="Ay H."/>
            <person name="Saygin H."/>
        </authorList>
    </citation>
    <scope>NUCLEOTIDE SEQUENCE [LARGE SCALE GENOMIC DNA]</scope>
    <source>
        <strain evidence="1 2">JCM 30547</strain>
    </source>
</reference>
<proteinExistence type="predicted"/>
<feature type="non-terminal residue" evidence="1">
    <location>
        <position position="140"/>
    </location>
</feature>
<accession>A0A4R4PNR8</accession>
<dbReference type="RefSeq" id="WP_202875069.1">
    <property type="nucleotide sequence ID" value="NZ_SMKA01000154.1"/>
</dbReference>
<evidence type="ECO:0000313" key="2">
    <source>
        <dbReference type="Proteomes" id="UP000295075"/>
    </source>
</evidence>